<evidence type="ECO:0000313" key="2">
    <source>
        <dbReference type="Proteomes" id="UP000605086"/>
    </source>
</evidence>
<sequence length="63" mass="6888">MSFLWFCTCAYLLVGIVGLLEADIRVRPGASPSALQIVRSALLFALTHPADAAMRWLLTRARG</sequence>
<accession>A0ABX2KLU9</accession>
<name>A0ABX2KLU9_9PROT</name>
<reference evidence="1 2" key="1">
    <citation type="submission" date="2019-10" db="EMBL/GenBank/DDBJ databases">
        <title>Genome sequence of Azospirillum melinis.</title>
        <authorList>
            <person name="Ambrosini A."/>
            <person name="Sant'Anna F.H."/>
            <person name="Cassan F.D."/>
            <person name="Souza E.M."/>
            <person name="Passaglia L.M.P."/>
        </authorList>
    </citation>
    <scope>NUCLEOTIDE SEQUENCE [LARGE SCALE GENOMIC DNA]</scope>
    <source>
        <strain evidence="1 2">TMCY0552</strain>
    </source>
</reference>
<dbReference type="Proteomes" id="UP000605086">
    <property type="component" value="Unassembled WGS sequence"/>
</dbReference>
<proteinExistence type="predicted"/>
<gene>
    <name evidence="1" type="ORF">GBZ48_31260</name>
</gene>
<comment type="caution">
    <text evidence="1">The sequence shown here is derived from an EMBL/GenBank/DDBJ whole genome shotgun (WGS) entry which is preliminary data.</text>
</comment>
<evidence type="ECO:0000313" key="1">
    <source>
        <dbReference type="EMBL" id="NUB03696.1"/>
    </source>
</evidence>
<dbReference type="EMBL" id="WHOS01000071">
    <property type="protein sequence ID" value="NUB03696.1"/>
    <property type="molecule type" value="Genomic_DNA"/>
</dbReference>
<keyword evidence="2" id="KW-1185">Reference proteome</keyword>
<dbReference type="RefSeq" id="WP_174474569.1">
    <property type="nucleotide sequence ID" value="NZ_JAGINN010000026.1"/>
</dbReference>
<organism evidence="1 2">
    <name type="scientific">Azospirillum melinis</name>
    <dbReference type="NCBI Taxonomy" id="328839"/>
    <lineage>
        <taxon>Bacteria</taxon>
        <taxon>Pseudomonadati</taxon>
        <taxon>Pseudomonadota</taxon>
        <taxon>Alphaproteobacteria</taxon>
        <taxon>Rhodospirillales</taxon>
        <taxon>Azospirillaceae</taxon>
        <taxon>Azospirillum</taxon>
    </lineage>
</organism>
<protein>
    <submittedName>
        <fullName evidence="1">Uncharacterized protein</fullName>
    </submittedName>
</protein>